<evidence type="ECO:0000256" key="11">
    <source>
        <dbReference type="ARBA" id="ARBA00023160"/>
    </source>
</evidence>
<dbReference type="InterPro" id="IPR015876">
    <property type="entry name" value="Acyl-CoA_DS"/>
</dbReference>
<evidence type="ECO:0000256" key="7">
    <source>
        <dbReference type="ARBA" id="ARBA00023002"/>
    </source>
</evidence>
<comment type="caution">
    <text evidence="16">The sequence shown here is derived from an EMBL/GenBank/DDBJ whole genome shotgun (WGS) entry which is preliminary data.</text>
</comment>
<dbReference type="EMBL" id="JABFTP020000124">
    <property type="protein sequence ID" value="KAL3278760.1"/>
    <property type="molecule type" value="Genomic_DNA"/>
</dbReference>
<accession>A0ABD2NJ83</accession>
<evidence type="ECO:0000313" key="16">
    <source>
        <dbReference type="EMBL" id="KAL3278760.1"/>
    </source>
</evidence>
<feature type="transmembrane region" description="Helical" evidence="14">
    <location>
        <begin position="190"/>
        <end position="208"/>
    </location>
</feature>
<feature type="transmembrane region" description="Helical" evidence="14">
    <location>
        <begin position="45"/>
        <end position="63"/>
    </location>
</feature>
<dbReference type="GO" id="GO:0016020">
    <property type="term" value="C:membrane"/>
    <property type="evidence" value="ECO:0007669"/>
    <property type="project" value="UniProtKB-SubCell"/>
</dbReference>
<evidence type="ECO:0000256" key="12">
    <source>
        <dbReference type="RuleBase" id="RU000581"/>
    </source>
</evidence>
<dbReference type="PANTHER" id="PTHR11351:SF92">
    <property type="entry name" value="ACYL-COA DESATURASE 2-LIKE PROTEIN"/>
    <property type="match status" value="1"/>
</dbReference>
<feature type="transmembrane region" description="Helical" evidence="14">
    <location>
        <begin position="102"/>
        <end position="124"/>
    </location>
</feature>
<evidence type="ECO:0000256" key="4">
    <source>
        <dbReference type="ARBA" id="ARBA00022692"/>
    </source>
</evidence>
<evidence type="ECO:0000256" key="2">
    <source>
        <dbReference type="ARBA" id="ARBA00009295"/>
    </source>
</evidence>
<comment type="cofactor">
    <cofactor evidence="12">
        <name>Fe(2+)</name>
        <dbReference type="ChEBI" id="CHEBI:29033"/>
    </cofactor>
</comment>
<feature type="compositionally biased region" description="Basic and acidic residues" evidence="13">
    <location>
        <begin position="315"/>
        <end position="326"/>
    </location>
</feature>
<keyword evidence="8" id="KW-0408">Iron</keyword>
<dbReference type="GO" id="GO:0006633">
    <property type="term" value="P:fatty acid biosynthetic process"/>
    <property type="evidence" value="ECO:0007669"/>
    <property type="project" value="UniProtKB-KW"/>
</dbReference>
<evidence type="ECO:0000256" key="10">
    <source>
        <dbReference type="ARBA" id="ARBA00023136"/>
    </source>
</evidence>
<evidence type="ECO:0000313" key="17">
    <source>
        <dbReference type="Proteomes" id="UP001516400"/>
    </source>
</evidence>
<feature type="region of interest" description="Disordered" evidence="13">
    <location>
        <begin position="315"/>
        <end position="347"/>
    </location>
</feature>
<evidence type="ECO:0000256" key="14">
    <source>
        <dbReference type="SAM" id="Phobius"/>
    </source>
</evidence>
<evidence type="ECO:0000256" key="5">
    <source>
        <dbReference type="ARBA" id="ARBA00022832"/>
    </source>
</evidence>
<keyword evidence="6 14" id="KW-1133">Transmembrane helix</keyword>
<dbReference type="GO" id="GO:0016491">
    <property type="term" value="F:oxidoreductase activity"/>
    <property type="evidence" value="ECO:0007669"/>
    <property type="project" value="UniProtKB-KW"/>
</dbReference>
<comment type="domain">
    <text evidence="12">The histidine box domains are involved in binding the catalytic metal ions.</text>
</comment>
<gene>
    <name evidence="16" type="ORF">HHI36_016286</name>
</gene>
<evidence type="ECO:0000259" key="15">
    <source>
        <dbReference type="Pfam" id="PF00487"/>
    </source>
</evidence>
<keyword evidence="17" id="KW-1185">Reference proteome</keyword>
<evidence type="ECO:0000256" key="13">
    <source>
        <dbReference type="SAM" id="MobiDB-lite"/>
    </source>
</evidence>
<comment type="similarity">
    <text evidence="2 12">Belongs to the fatty acid desaturase type 1 family.</text>
</comment>
<keyword evidence="10 14" id="KW-0472">Membrane</keyword>
<evidence type="ECO:0000256" key="1">
    <source>
        <dbReference type="ARBA" id="ARBA00004141"/>
    </source>
</evidence>
<protein>
    <recommendedName>
        <fullName evidence="15">Fatty acid desaturase domain-containing protein</fullName>
    </recommendedName>
</protein>
<comment type="subcellular location">
    <subcellularLocation>
        <location evidence="1">Membrane</location>
        <topology evidence="1">Multi-pass membrane protein</topology>
    </subcellularLocation>
</comment>
<keyword evidence="3 12" id="KW-0444">Lipid biosynthesis</keyword>
<dbReference type="PANTHER" id="PTHR11351">
    <property type="entry name" value="ACYL-COA DESATURASE"/>
    <property type="match status" value="1"/>
</dbReference>
<feature type="transmembrane region" description="Helical" evidence="14">
    <location>
        <begin position="70"/>
        <end position="90"/>
    </location>
</feature>
<evidence type="ECO:0000256" key="9">
    <source>
        <dbReference type="ARBA" id="ARBA00023098"/>
    </source>
</evidence>
<keyword evidence="9" id="KW-0443">Lipid metabolism</keyword>
<name>A0ABD2NJ83_9CUCU</name>
<keyword evidence="11 12" id="KW-0275">Fatty acid biosynthesis</keyword>
<keyword evidence="5" id="KW-0276">Fatty acid metabolism</keyword>
<dbReference type="InterPro" id="IPR005804">
    <property type="entry name" value="FA_desaturase_dom"/>
</dbReference>
<proteinExistence type="inferred from homology"/>
<keyword evidence="7 12" id="KW-0560">Oxidoreductase</keyword>
<dbReference type="AlphaFoldDB" id="A0ABD2NJ83"/>
<sequence>MSTTTVQQLIKMPAEVDENNPKKFVFPCDIGTDYTFKRDIVWKNVFGFIVLHLGAFYGLYLAFTEVKWLTVPYVWILIFITGEGVTAGAHRLYSHKSYKAALPFRIILLILQTMAGQNCMYIWVRDHRQHHKYSDTDADPHNSNRGFFFCHMGWLMSKKHPLVKEKGKTIDMSDLEADPWVMFQKKHYKTLYFIFALIIPVYFPVLFWNETLWNSFFTSYFLRYVTLLHITWTVNSIAHFYGTKPFDKNIVPVESKLVAIWGGGEGWHNYHHTFPWDYKASEFGAYLNATTALIDIMAYFDMAYDLKEAPASMVEKRSKRTGDGTHKAYGSSIKRNNNENVENAKDSALNGEFVQNYRTSMARG</sequence>
<keyword evidence="4 12" id="KW-0812">Transmembrane</keyword>
<evidence type="ECO:0000256" key="3">
    <source>
        <dbReference type="ARBA" id="ARBA00022516"/>
    </source>
</evidence>
<evidence type="ECO:0000256" key="8">
    <source>
        <dbReference type="ARBA" id="ARBA00023004"/>
    </source>
</evidence>
<dbReference type="Proteomes" id="UP001516400">
    <property type="component" value="Unassembled WGS sequence"/>
</dbReference>
<organism evidence="16 17">
    <name type="scientific">Cryptolaemus montrouzieri</name>
    <dbReference type="NCBI Taxonomy" id="559131"/>
    <lineage>
        <taxon>Eukaryota</taxon>
        <taxon>Metazoa</taxon>
        <taxon>Ecdysozoa</taxon>
        <taxon>Arthropoda</taxon>
        <taxon>Hexapoda</taxon>
        <taxon>Insecta</taxon>
        <taxon>Pterygota</taxon>
        <taxon>Neoptera</taxon>
        <taxon>Endopterygota</taxon>
        <taxon>Coleoptera</taxon>
        <taxon>Polyphaga</taxon>
        <taxon>Cucujiformia</taxon>
        <taxon>Coccinelloidea</taxon>
        <taxon>Coccinellidae</taxon>
        <taxon>Scymninae</taxon>
        <taxon>Scymnini</taxon>
        <taxon>Cryptolaemus</taxon>
    </lineage>
</organism>
<feature type="domain" description="Fatty acid desaturase" evidence="15">
    <location>
        <begin position="68"/>
        <end position="275"/>
    </location>
</feature>
<reference evidence="16 17" key="1">
    <citation type="journal article" date="2021" name="BMC Biol.">
        <title>Horizontally acquired antibacterial genes associated with adaptive radiation of ladybird beetles.</title>
        <authorList>
            <person name="Li H.S."/>
            <person name="Tang X.F."/>
            <person name="Huang Y.H."/>
            <person name="Xu Z.Y."/>
            <person name="Chen M.L."/>
            <person name="Du X.Y."/>
            <person name="Qiu B.Y."/>
            <person name="Chen P.T."/>
            <person name="Zhang W."/>
            <person name="Slipinski A."/>
            <person name="Escalona H.E."/>
            <person name="Waterhouse R.M."/>
            <person name="Zwick A."/>
            <person name="Pang H."/>
        </authorList>
    </citation>
    <scope>NUCLEOTIDE SEQUENCE [LARGE SCALE GENOMIC DNA]</scope>
    <source>
        <strain evidence="16">SYSU2018</strain>
    </source>
</reference>
<dbReference type="CDD" id="cd03505">
    <property type="entry name" value="Delta9-FADS-like"/>
    <property type="match status" value="1"/>
</dbReference>
<evidence type="ECO:0000256" key="6">
    <source>
        <dbReference type="ARBA" id="ARBA00022989"/>
    </source>
</evidence>
<feature type="transmembrane region" description="Helical" evidence="14">
    <location>
        <begin position="220"/>
        <end position="241"/>
    </location>
</feature>
<dbReference type="Pfam" id="PF00487">
    <property type="entry name" value="FA_desaturase"/>
    <property type="match status" value="1"/>
</dbReference>
<dbReference type="PRINTS" id="PR00075">
    <property type="entry name" value="FACDDSATRASE"/>
</dbReference>